<evidence type="ECO:0000313" key="1">
    <source>
        <dbReference type="EMBL" id="RVX39976.1"/>
    </source>
</evidence>
<dbReference type="Proteomes" id="UP000284824">
    <property type="component" value="Unassembled WGS sequence"/>
</dbReference>
<sequence>MRLVQQRNDTLGYLARVLREFLAESQRFDERRNGFAMSFCLA</sequence>
<gene>
    <name evidence="1" type="ORF">EDD27_2359</name>
</gene>
<comment type="caution">
    <text evidence="1">The sequence shown here is derived from an EMBL/GenBank/DDBJ whole genome shotgun (WGS) entry which is preliminary data.</text>
</comment>
<reference evidence="1 2" key="1">
    <citation type="submission" date="2019-01" db="EMBL/GenBank/DDBJ databases">
        <title>Sequencing the genomes of 1000 actinobacteria strains.</title>
        <authorList>
            <person name="Klenk H.-P."/>
        </authorList>
    </citation>
    <scope>NUCLEOTIDE SEQUENCE [LARGE SCALE GENOMIC DNA]</scope>
    <source>
        <strain evidence="1 2">DSM 43925</strain>
    </source>
</reference>
<accession>A0A438M2B2</accession>
<dbReference type="EMBL" id="SAUN01000001">
    <property type="protein sequence ID" value="RVX39976.1"/>
    <property type="molecule type" value="Genomic_DNA"/>
</dbReference>
<name>A0A438M2B2_9ACTN</name>
<protein>
    <submittedName>
        <fullName evidence="1">Uncharacterized protein</fullName>
    </submittedName>
</protein>
<keyword evidence="2" id="KW-1185">Reference proteome</keyword>
<proteinExistence type="predicted"/>
<evidence type="ECO:0000313" key="2">
    <source>
        <dbReference type="Proteomes" id="UP000284824"/>
    </source>
</evidence>
<dbReference type="AlphaFoldDB" id="A0A438M2B2"/>
<organism evidence="1 2">
    <name type="scientific">Nonomuraea polychroma</name>
    <dbReference type="NCBI Taxonomy" id="46176"/>
    <lineage>
        <taxon>Bacteria</taxon>
        <taxon>Bacillati</taxon>
        <taxon>Actinomycetota</taxon>
        <taxon>Actinomycetes</taxon>
        <taxon>Streptosporangiales</taxon>
        <taxon>Streptosporangiaceae</taxon>
        <taxon>Nonomuraea</taxon>
    </lineage>
</organism>